<sequence>MAARLLLQRIDQEDAGQGIAPRAVRFEGPCVVRESTAACRAKPLPQALRAGT</sequence>
<gene>
    <name evidence="1" type="ORF">SAMN05216259_11267</name>
</gene>
<dbReference type="Proteomes" id="UP000199341">
    <property type="component" value="Unassembled WGS sequence"/>
</dbReference>
<dbReference type="AlphaFoldDB" id="A0A1H0M4S9"/>
<organism evidence="1 2">
    <name type="scientific">Actinacidiphila guanduensis</name>
    <dbReference type="NCBI Taxonomy" id="310781"/>
    <lineage>
        <taxon>Bacteria</taxon>
        <taxon>Bacillati</taxon>
        <taxon>Actinomycetota</taxon>
        <taxon>Actinomycetes</taxon>
        <taxon>Kitasatosporales</taxon>
        <taxon>Streptomycetaceae</taxon>
        <taxon>Actinacidiphila</taxon>
    </lineage>
</organism>
<protein>
    <submittedName>
        <fullName evidence="1">Uncharacterized protein</fullName>
    </submittedName>
</protein>
<evidence type="ECO:0000313" key="1">
    <source>
        <dbReference type="EMBL" id="SDO75433.1"/>
    </source>
</evidence>
<dbReference type="EMBL" id="FNIE01000012">
    <property type="protein sequence ID" value="SDO75433.1"/>
    <property type="molecule type" value="Genomic_DNA"/>
</dbReference>
<keyword evidence="2" id="KW-1185">Reference proteome</keyword>
<accession>A0A1H0M4S9</accession>
<proteinExistence type="predicted"/>
<name>A0A1H0M4S9_9ACTN</name>
<evidence type="ECO:0000313" key="2">
    <source>
        <dbReference type="Proteomes" id="UP000199341"/>
    </source>
</evidence>
<reference evidence="1 2" key="1">
    <citation type="submission" date="2016-10" db="EMBL/GenBank/DDBJ databases">
        <authorList>
            <person name="de Groot N.N."/>
        </authorList>
    </citation>
    <scope>NUCLEOTIDE SEQUENCE [LARGE SCALE GENOMIC DNA]</scope>
    <source>
        <strain evidence="1 2">CGMCC 4.2022</strain>
    </source>
</reference>